<protein>
    <submittedName>
        <fullName evidence="5">Putative 23S rRNA (Uracil-5-)-methyltransferase RumB</fullName>
    </submittedName>
</protein>
<dbReference type="Pfam" id="PF05958">
    <property type="entry name" value="tRNA_U5-meth_tr"/>
    <property type="match status" value="1"/>
</dbReference>
<evidence type="ECO:0000256" key="3">
    <source>
        <dbReference type="ARBA" id="ARBA00022691"/>
    </source>
</evidence>
<sequence length="435" mass="47920">MCFSLMPPAGVGLRLEDMFCEYFEARVCRSCPLMGVPYSQQVRDKERASRRALISLDRPSSRRNPAQPPAAKSQFDWLPTYRSPQKEFRNKAKMVVSGSKKSIVLGLAPTKDHPAGVDLQACPLYVPAIRAAFAPIRAWLQRLGARPYNIATAKGEVKYVLVSANPEGELMVRLVLRSKAALHRIENTWSELQAELPHLRVFSVNIQPEHTTVIEGREEIILSSERYIPMPGIGTDLWLAPGAFFQTNTAASQAMYTQAATWARELQPETAWDLYCGVGGFAFALSSAGVAQVTGVEVVGPAIDGAKHAVTKLESATATVPVEPSNKNDGTPNIPSAAPRPHFITADATKWATNQKLVPPDLVVVNPPRRGLGPELSSWLERSGIPHLIYSSCFQETLVEDLRRMRSYQIRAAKLVDMFPHTSHVESVVLMSRAD</sequence>
<dbReference type="PROSITE" id="PS51687">
    <property type="entry name" value="SAM_MT_RNA_M5U"/>
    <property type="match status" value="1"/>
</dbReference>
<reference evidence="5 6" key="1">
    <citation type="submission" date="2010-12" db="EMBL/GenBank/DDBJ databases">
        <authorList>
            <person name="Muzny D."/>
            <person name="Qin X."/>
            <person name="Deng J."/>
            <person name="Jiang H."/>
            <person name="Liu Y."/>
            <person name="Qu J."/>
            <person name="Song X.-Z."/>
            <person name="Zhang L."/>
            <person name="Thornton R."/>
            <person name="Coyle M."/>
            <person name="Francisco L."/>
            <person name="Jackson L."/>
            <person name="Javaid M."/>
            <person name="Korchina V."/>
            <person name="Kovar C."/>
            <person name="Mata R."/>
            <person name="Mathew T."/>
            <person name="Ngo R."/>
            <person name="Nguyen L."/>
            <person name="Nguyen N."/>
            <person name="Okwuonu G."/>
            <person name="Ongeri F."/>
            <person name="Pham C."/>
            <person name="Simmons D."/>
            <person name="Wilczek-Boney K."/>
            <person name="Hale W."/>
            <person name="Jakkamsetti A."/>
            <person name="Pham P."/>
            <person name="Ruth R."/>
            <person name="San Lucas F."/>
            <person name="Warren J."/>
            <person name="Zhang J."/>
            <person name="Zhao Z."/>
            <person name="Zhou C."/>
            <person name="Zhu D."/>
            <person name="Lee S."/>
            <person name="Bess C."/>
            <person name="Blankenburg K."/>
            <person name="Forbes L."/>
            <person name="Fu Q."/>
            <person name="Gubbala S."/>
            <person name="Hirani K."/>
            <person name="Jayaseelan J.C."/>
            <person name="Lara F."/>
            <person name="Munidasa M."/>
            <person name="Palculict T."/>
            <person name="Patil S."/>
            <person name="Pu L.-L."/>
            <person name="Saada N."/>
            <person name="Tang L."/>
            <person name="Weissenberger G."/>
            <person name="Zhu Y."/>
            <person name="Hemphill L."/>
            <person name="Shang Y."/>
            <person name="Youmans B."/>
            <person name="Ayvaz T."/>
            <person name="Ross M."/>
            <person name="Santibanez J."/>
            <person name="Aqrawi P."/>
            <person name="Gross S."/>
            <person name="Joshi V."/>
            <person name="Fowler G."/>
            <person name="Nazareth L."/>
            <person name="Reid J."/>
            <person name="Worley K."/>
            <person name="Petrosino J."/>
            <person name="Highlander S."/>
            <person name="Gibbs R."/>
        </authorList>
    </citation>
    <scope>NUCLEOTIDE SEQUENCE [LARGE SCALE GENOMIC DNA]</scope>
    <source>
        <strain evidence="5 6">ATCC 51333</strain>
    </source>
</reference>
<feature type="active site" description="Nucleophile" evidence="4">
    <location>
        <position position="393"/>
    </location>
</feature>
<comment type="similarity">
    <text evidence="4">Belongs to the class I-like SAM-binding methyltransferase superfamily. RNA M5U methyltransferase family.</text>
</comment>
<dbReference type="InterPro" id="IPR030391">
    <property type="entry name" value="MeTrfase_TrmA_CS"/>
</dbReference>
<proteinExistence type="inferred from homology"/>
<keyword evidence="3 4" id="KW-0949">S-adenosyl-L-methionine</keyword>
<comment type="caution">
    <text evidence="5">The sequence shown here is derived from an EMBL/GenBank/DDBJ whole genome shotgun (WGS) entry which is preliminary data.</text>
</comment>
<feature type="binding site" evidence="4">
    <location>
        <position position="297"/>
    </location>
    <ligand>
        <name>S-adenosyl-L-methionine</name>
        <dbReference type="ChEBI" id="CHEBI:59789"/>
    </ligand>
</feature>
<dbReference type="HOGENOM" id="CLU_014689_0_0_11"/>
<dbReference type="GO" id="GO:0070041">
    <property type="term" value="F:rRNA (uridine-C5-)-methyltransferase activity"/>
    <property type="evidence" value="ECO:0007669"/>
    <property type="project" value="TreeGrafter"/>
</dbReference>
<dbReference type="NCBIfam" id="NF002913">
    <property type="entry name" value="PRK03522.2-6"/>
    <property type="match status" value="1"/>
</dbReference>
<dbReference type="InterPro" id="IPR010280">
    <property type="entry name" value="U5_MeTrfase_fam"/>
</dbReference>
<dbReference type="PANTHER" id="PTHR11061">
    <property type="entry name" value="RNA M5U METHYLTRANSFERASE"/>
    <property type="match status" value="1"/>
</dbReference>
<dbReference type="PANTHER" id="PTHR11061:SF30">
    <property type="entry name" value="TRNA (URACIL(54)-C(5))-METHYLTRANSFERASE"/>
    <property type="match status" value="1"/>
</dbReference>
<dbReference type="CDD" id="cd02440">
    <property type="entry name" value="AdoMet_MTases"/>
    <property type="match status" value="1"/>
</dbReference>
<evidence type="ECO:0000256" key="2">
    <source>
        <dbReference type="ARBA" id="ARBA00022679"/>
    </source>
</evidence>
<dbReference type="InterPro" id="IPR029063">
    <property type="entry name" value="SAM-dependent_MTases_sf"/>
</dbReference>
<name>E6LYS7_9ACTO</name>
<feature type="binding site" evidence="4">
    <location>
        <position position="366"/>
    </location>
    <ligand>
        <name>S-adenosyl-L-methionine</name>
        <dbReference type="ChEBI" id="CHEBI:59789"/>
    </ligand>
</feature>
<dbReference type="AlphaFoldDB" id="E6LYS7"/>
<dbReference type="GO" id="GO:0070475">
    <property type="term" value="P:rRNA base methylation"/>
    <property type="evidence" value="ECO:0007669"/>
    <property type="project" value="TreeGrafter"/>
</dbReference>
<dbReference type="Gene3D" id="2.40.50.1070">
    <property type="match status" value="1"/>
</dbReference>
<dbReference type="Proteomes" id="UP000005573">
    <property type="component" value="Unassembled WGS sequence"/>
</dbReference>
<keyword evidence="2 4" id="KW-0808">Transferase</keyword>
<feature type="binding site" evidence="4">
    <location>
        <position position="246"/>
    </location>
    <ligand>
        <name>S-adenosyl-L-methionine</name>
        <dbReference type="ChEBI" id="CHEBI:59789"/>
    </ligand>
</feature>
<evidence type="ECO:0000256" key="4">
    <source>
        <dbReference type="PROSITE-ProRule" id="PRU01024"/>
    </source>
</evidence>
<dbReference type="Gene3D" id="3.40.50.150">
    <property type="entry name" value="Vaccinia Virus protein VP39"/>
    <property type="match status" value="1"/>
</dbReference>
<dbReference type="SUPFAM" id="SSF53335">
    <property type="entry name" value="S-adenosyl-L-methionine-dependent methyltransferases"/>
    <property type="match status" value="1"/>
</dbReference>
<dbReference type="EMBL" id="AEPY01000008">
    <property type="protein sequence ID" value="EFU80096.1"/>
    <property type="molecule type" value="Genomic_DNA"/>
</dbReference>
<evidence type="ECO:0000313" key="5">
    <source>
        <dbReference type="EMBL" id="EFU80096.1"/>
    </source>
</evidence>
<accession>E6LYS7</accession>
<keyword evidence="1 4" id="KW-0489">Methyltransferase</keyword>
<evidence type="ECO:0000313" key="6">
    <source>
        <dbReference type="Proteomes" id="UP000005573"/>
    </source>
</evidence>
<dbReference type="PROSITE" id="PS01231">
    <property type="entry name" value="TRMA_2"/>
    <property type="match status" value="1"/>
</dbReference>
<gene>
    <name evidence="5" type="ORF">HMPREF0388_1014</name>
</gene>
<evidence type="ECO:0000256" key="1">
    <source>
        <dbReference type="ARBA" id="ARBA00022603"/>
    </source>
</evidence>
<organism evidence="5 6">
    <name type="scientific">Mobiluncus curtisii ATCC 51333</name>
    <dbReference type="NCBI Taxonomy" id="887326"/>
    <lineage>
        <taxon>Bacteria</taxon>
        <taxon>Bacillati</taxon>
        <taxon>Actinomycetota</taxon>
        <taxon>Actinomycetes</taxon>
        <taxon>Actinomycetales</taxon>
        <taxon>Actinomycetaceae</taxon>
        <taxon>Mobiluncus</taxon>
    </lineage>
</organism>
<feature type="binding site" evidence="4">
    <location>
        <position position="275"/>
    </location>
    <ligand>
        <name>S-adenosyl-L-methionine</name>
        <dbReference type="ChEBI" id="CHEBI:59789"/>
    </ligand>
</feature>